<dbReference type="PANTHER" id="PTHR30055">
    <property type="entry name" value="HTH-TYPE TRANSCRIPTIONAL REGULATOR RUTR"/>
    <property type="match status" value="1"/>
</dbReference>
<dbReference type="Gene3D" id="1.10.357.10">
    <property type="entry name" value="Tetracycline Repressor, domain 2"/>
    <property type="match status" value="1"/>
</dbReference>
<dbReference type="SUPFAM" id="SSF48498">
    <property type="entry name" value="Tetracyclin repressor-like, C-terminal domain"/>
    <property type="match status" value="1"/>
</dbReference>
<evidence type="ECO:0000313" key="7">
    <source>
        <dbReference type="EMBL" id="GAA4709632.1"/>
    </source>
</evidence>
<gene>
    <name evidence="7" type="ORF">GCM10023198_35500</name>
</gene>
<dbReference type="PANTHER" id="PTHR30055:SF234">
    <property type="entry name" value="HTH-TYPE TRANSCRIPTIONAL REGULATOR BETI"/>
    <property type="match status" value="1"/>
</dbReference>
<proteinExistence type="predicted"/>
<evidence type="ECO:0000256" key="4">
    <source>
        <dbReference type="PROSITE-ProRule" id="PRU00335"/>
    </source>
</evidence>
<evidence type="ECO:0000259" key="6">
    <source>
        <dbReference type="PROSITE" id="PS50977"/>
    </source>
</evidence>
<keyword evidence="8" id="KW-1185">Reference proteome</keyword>
<evidence type="ECO:0000313" key="8">
    <source>
        <dbReference type="Proteomes" id="UP001500843"/>
    </source>
</evidence>
<dbReference type="EMBL" id="BAABHM010000016">
    <property type="protein sequence ID" value="GAA4709632.1"/>
    <property type="molecule type" value="Genomic_DNA"/>
</dbReference>
<dbReference type="InterPro" id="IPR036271">
    <property type="entry name" value="Tet_transcr_reg_TetR-rel_C_sf"/>
</dbReference>
<dbReference type="InterPro" id="IPR050109">
    <property type="entry name" value="HTH-type_TetR-like_transc_reg"/>
</dbReference>
<feature type="compositionally biased region" description="Basic and acidic residues" evidence="5">
    <location>
        <begin position="45"/>
        <end position="56"/>
    </location>
</feature>
<keyword evidence="2 4" id="KW-0238">DNA-binding</keyword>
<feature type="DNA-binding region" description="H-T-H motif" evidence="4">
    <location>
        <begin position="77"/>
        <end position="96"/>
    </location>
</feature>
<comment type="caution">
    <text evidence="7">The sequence shown here is derived from an EMBL/GenBank/DDBJ whole genome shotgun (WGS) entry which is preliminary data.</text>
</comment>
<keyword evidence="3" id="KW-0804">Transcription</keyword>
<name>A0ABP8XNU8_9MICO</name>
<feature type="domain" description="HTH tetR-type" evidence="6">
    <location>
        <begin position="55"/>
        <end position="114"/>
    </location>
</feature>
<dbReference type="Pfam" id="PF00440">
    <property type="entry name" value="TetR_N"/>
    <property type="match status" value="1"/>
</dbReference>
<dbReference type="SUPFAM" id="SSF46689">
    <property type="entry name" value="Homeodomain-like"/>
    <property type="match status" value="1"/>
</dbReference>
<dbReference type="PRINTS" id="PR00455">
    <property type="entry name" value="HTHTETR"/>
</dbReference>
<protein>
    <submittedName>
        <fullName evidence="7">TetR/AcrR family transcriptional regulator</fullName>
    </submittedName>
</protein>
<keyword evidence="1" id="KW-0805">Transcription regulation</keyword>
<evidence type="ECO:0000256" key="5">
    <source>
        <dbReference type="SAM" id="MobiDB-lite"/>
    </source>
</evidence>
<accession>A0ABP8XNU8</accession>
<sequence length="250" mass="26983">MVGTLVEQPVRFGEVSAMTTPLTSAPVPGTSGPDGSAPRPPEPARPPRDLRSDARDNRERILQVARTTFAAEGIGVSMREVARRAGVGPATLYRRFPTKEALVTEAFGEQMVRCTTIAEDGLADPDAWRGLRTVIEQVCVLHALDRGFTAAFVTAFPRAVDFTEERTRVLRSLAELVQRAKDSGDLRRDFVLDDLIMLIMANSGIRAASREAAAASSRRFAALAIQSISARPAVGPLPPAVRLPLMAAMH</sequence>
<dbReference type="InterPro" id="IPR009057">
    <property type="entry name" value="Homeodomain-like_sf"/>
</dbReference>
<reference evidence="8" key="1">
    <citation type="journal article" date="2019" name="Int. J. Syst. Evol. Microbiol.">
        <title>The Global Catalogue of Microorganisms (GCM) 10K type strain sequencing project: providing services to taxonomists for standard genome sequencing and annotation.</title>
        <authorList>
            <consortium name="The Broad Institute Genomics Platform"/>
            <consortium name="The Broad Institute Genome Sequencing Center for Infectious Disease"/>
            <person name="Wu L."/>
            <person name="Ma J."/>
        </authorList>
    </citation>
    <scope>NUCLEOTIDE SEQUENCE [LARGE SCALE GENOMIC DNA]</scope>
    <source>
        <strain evidence="8">JCM 17975</strain>
    </source>
</reference>
<dbReference type="Pfam" id="PF21597">
    <property type="entry name" value="TetR_C_43"/>
    <property type="match status" value="1"/>
</dbReference>
<evidence type="ECO:0000256" key="1">
    <source>
        <dbReference type="ARBA" id="ARBA00023015"/>
    </source>
</evidence>
<organism evidence="7 8">
    <name type="scientific">Promicromonospora umidemergens</name>
    <dbReference type="NCBI Taxonomy" id="629679"/>
    <lineage>
        <taxon>Bacteria</taxon>
        <taxon>Bacillati</taxon>
        <taxon>Actinomycetota</taxon>
        <taxon>Actinomycetes</taxon>
        <taxon>Micrococcales</taxon>
        <taxon>Promicromonosporaceae</taxon>
        <taxon>Promicromonospora</taxon>
    </lineage>
</organism>
<dbReference type="PROSITE" id="PS01081">
    <property type="entry name" value="HTH_TETR_1"/>
    <property type="match status" value="1"/>
</dbReference>
<feature type="region of interest" description="Disordered" evidence="5">
    <location>
        <begin position="16"/>
        <end position="56"/>
    </location>
</feature>
<dbReference type="InterPro" id="IPR023772">
    <property type="entry name" value="DNA-bd_HTH_TetR-type_CS"/>
</dbReference>
<dbReference type="Proteomes" id="UP001500843">
    <property type="component" value="Unassembled WGS sequence"/>
</dbReference>
<evidence type="ECO:0000256" key="2">
    <source>
        <dbReference type="ARBA" id="ARBA00023125"/>
    </source>
</evidence>
<dbReference type="PROSITE" id="PS50977">
    <property type="entry name" value="HTH_TETR_2"/>
    <property type="match status" value="1"/>
</dbReference>
<dbReference type="InterPro" id="IPR049445">
    <property type="entry name" value="TetR_SbtR-like_C"/>
</dbReference>
<evidence type="ECO:0000256" key="3">
    <source>
        <dbReference type="ARBA" id="ARBA00023163"/>
    </source>
</evidence>
<dbReference type="InterPro" id="IPR001647">
    <property type="entry name" value="HTH_TetR"/>
</dbReference>